<dbReference type="Proteomes" id="UP000006643">
    <property type="component" value="Unassembled WGS sequence"/>
</dbReference>
<dbReference type="RefSeq" id="XP_002905423.1">
    <property type="nucleotide sequence ID" value="XM_002905377.1"/>
</dbReference>
<dbReference type="GeneID" id="9475888"/>
<accession>D0N1T5</accession>
<gene>
    <name evidence="1" type="ORF">PITG_04686</name>
</gene>
<dbReference type="eggNOG" id="ENOG502RE6S">
    <property type="taxonomic scope" value="Eukaryota"/>
</dbReference>
<sequence length="272" mass="30852">MALDEKTKRCKGTYAARREVRKLKSQVIVLKLRSEQESGVDDSLKQTQAENTTLSESIRAQHLQIAKMQSAMSQYLVNWNKRRAKLVSIREEKLRNAYNFVMDLKRIVGSDKTTISDELFESPEGDFCGIRFKTVQFPGVKSLQQVYDVALYYLTNMEVSITERLGYVTVRDDYETIDGIVYNARVLSTAHDTVTMETSSLLFPKMDPDGEYGIVVLDSIDEDGLYPYNSAKLVRKDLSATAVFTARRKPTLNGEEGELVVTMRGSAFLKIQ</sequence>
<protein>
    <submittedName>
        <fullName evidence="1">Uncharacterized protein</fullName>
    </submittedName>
</protein>
<dbReference type="VEuPathDB" id="FungiDB:PITG_04686"/>
<evidence type="ECO:0000313" key="1">
    <source>
        <dbReference type="EMBL" id="EEY68264.1"/>
    </source>
</evidence>
<reference evidence="2" key="1">
    <citation type="journal article" date="2009" name="Nature">
        <title>Genome sequence and analysis of the Irish potato famine pathogen Phytophthora infestans.</title>
        <authorList>
            <consortium name="The Broad Institute Genome Sequencing Platform"/>
            <person name="Haas B.J."/>
            <person name="Kamoun S."/>
            <person name="Zody M.C."/>
            <person name="Jiang R.H."/>
            <person name="Handsaker R.E."/>
            <person name="Cano L.M."/>
            <person name="Grabherr M."/>
            <person name="Kodira C.D."/>
            <person name="Raffaele S."/>
            <person name="Torto-Alalibo T."/>
            <person name="Bozkurt T.O."/>
            <person name="Ah-Fong A.M."/>
            <person name="Alvarado L."/>
            <person name="Anderson V.L."/>
            <person name="Armstrong M.R."/>
            <person name="Avrova A."/>
            <person name="Baxter L."/>
            <person name="Beynon J."/>
            <person name="Boevink P.C."/>
            <person name="Bollmann S.R."/>
            <person name="Bos J.I."/>
            <person name="Bulone V."/>
            <person name="Cai G."/>
            <person name="Cakir C."/>
            <person name="Carrington J.C."/>
            <person name="Chawner M."/>
            <person name="Conti L."/>
            <person name="Costanzo S."/>
            <person name="Ewan R."/>
            <person name="Fahlgren N."/>
            <person name="Fischbach M.A."/>
            <person name="Fugelstad J."/>
            <person name="Gilroy E.M."/>
            <person name="Gnerre S."/>
            <person name="Green P.J."/>
            <person name="Grenville-Briggs L.J."/>
            <person name="Griffith J."/>
            <person name="Grunwald N.J."/>
            <person name="Horn K."/>
            <person name="Horner N.R."/>
            <person name="Hu C.H."/>
            <person name="Huitema E."/>
            <person name="Jeong D.H."/>
            <person name="Jones A.M."/>
            <person name="Jones J.D."/>
            <person name="Jones R.W."/>
            <person name="Karlsson E.K."/>
            <person name="Kunjeti S.G."/>
            <person name="Lamour K."/>
            <person name="Liu Z."/>
            <person name="Ma L."/>
            <person name="Maclean D."/>
            <person name="Chibucos M.C."/>
            <person name="McDonald H."/>
            <person name="McWalters J."/>
            <person name="Meijer H.J."/>
            <person name="Morgan W."/>
            <person name="Morris P.F."/>
            <person name="Munro C.A."/>
            <person name="O'Neill K."/>
            <person name="Ospina-Giraldo M."/>
            <person name="Pinzon A."/>
            <person name="Pritchard L."/>
            <person name="Ramsahoye B."/>
            <person name="Ren Q."/>
            <person name="Restrepo S."/>
            <person name="Roy S."/>
            <person name="Sadanandom A."/>
            <person name="Savidor A."/>
            <person name="Schornack S."/>
            <person name="Schwartz D.C."/>
            <person name="Schumann U.D."/>
            <person name="Schwessinger B."/>
            <person name="Seyer L."/>
            <person name="Sharpe T."/>
            <person name="Silvar C."/>
            <person name="Song J."/>
            <person name="Studholme D.J."/>
            <person name="Sykes S."/>
            <person name="Thines M."/>
            <person name="van de Vondervoort P.J."/>
            <person name="Phuntumart V."/>
            <person name="Wawra S."/>
            <person name="Weide R."/>
            <person name="Win J."/>
            <person name="Young C."/>
            <person name="Zhou S."/>
            <person name="Fry W."/>
            <person name="Meyers B.C."/>
            <person name="van West P."/>
            <person name="Ristaino J."/>
            <person name="Govers F."/>
            <person name="Birch P.R."/>
            <person name="Whisson S.C."/>
            <person name="Judelson H.S."/>
            <person name="Nusbaum C."/>
        </authorList>
    </citation>
    <scope>NUCLEOTIDE SEQUENCE [LARGE SCALE GENOMIC DNA]</scope>
    <source>
        <strain evidence="2">T30-4</strain>
    </source>
</reference>
<dbReference type="AlphaFoldDB" id="D0N1T5"/>
<proteinExistence type="predicted"/>
<evidence type="ECO:0000313" key="2">
    <source>
        <dbReference type="Proteomes" id="UP000006643"/>
    </source>
</evidence>
<dbReference type="HOGENOM" id="CLU_036567_1_0_1"/>
<dbReference type="InParanoid" id="D0N1T5"/>
<dbReference type="KEGG" id="pif:PITG_04686"/>
<name>D0N1T5_PHYIT</name>
<organism evidence="1 2">
    <name type="scientific">Phytophthora infestans (strain T30-4)</name>
    <name type="common">Potato late blight agent</name>
    <dbReference type="NCBI Taxonomy" id="403677"/>
    <lineage>
        <taxon>Eukaryota</taxon>
        <taxon>Sar</taxon>
        <taxon>Stramenopiles</taxon>
        <taxon>Oomycota</taxon>
        <taxon>Peronosporomycetes</taxon>
        <taxon>Peronosporales</taxon>
        <taxon>Peronosporaceae</taxon>
        <taxon>Phytophthora</taxon>
    </lineage>
</organism>
<dbReference type="EMBL" id="DS028123">
    <property type="protein sequence ID" value="EEY68264.1"/>
    <property type="molecule type" value="Genomic_DNA"/>
</dbReference>
<dbReference type="OrthoDB" id="119517at2759"/>
<keyword evidence="2" id="KW-1185">Reference proteome</keyword>